<evidence type="ECO:0000313" key="3">
    <source>
        <dbReference type="EMBL" id="ORE23203.1"/>
    </source>
</evidence>
<name>A0A0A1MTH0_RHIZD</name>
<evidence type="ECO:0000313" key="4">
    <source>
        <dbReference type="Proteomes" id="UP000242381"/>
    </source>
</evidence>
<protein>
    <recommendedName>
        <fullName evidence="2">STEEP1 domain-containing protein</fullName>
    </recommendedName>
</protein>
<reference evidence="3 4" key="1">
    <citation type="journal article" date="2016" name="Proc. Natl. Acad. Sci. U.S.A.">
        <title>Lipid metabolic changes in an early divergent fungus govern the establishment of a mutualistic symbiosis with endobacteria.</title>
        <authorList>
            <person name="Lastovetsky O.A."/>
            <person name="Gaspar M.L."/>
            <person name="Mondo S.J."/>
            <person name="LaButti K.M."/>
            <person name="Sandor L."/>
            <person name="Grigoriev I.V."/>
            <person name="Henry S.A."/>
            <person name="Pawlowska T.E."/>
        </authorList>
    </citation>
    <scope>NUCLEOTIDE SEQUENCE [LARGE SCALE GENOMIC DNA]</scope>
    <source>
        <strain evidence="3 4">ATCC 11559</strain>
    </source>
</reference>
<dbReference type="PANTHER" id="PTHR46355:SF1">
    <property type="entry name" value="STING ER EXIT PROTEIN"/>
    <property type="match status" value="1"/>
</dbReference>
<dbReference type="EMBL" id="KV921260">
    <property type="protein sequence ID" value="ORE23203.1"/>
    <property type="molecule type" value="Genomic_DNA"/>
</dbReference>
<dbReference type="PANTHER" id="PTHR46355">
    <property type="entry name" value="UPF0428 PROTEIN CXORF56"/>
    <property type="match status" value="1"/>
</dbReference>
<dbReference type="OMA" id="YEMNEHR"/>
<gene>
    <name evidence="3" type="ORF">BCV71DRAFT_208374</name>
</gene>
<dbReference type="Pfam" id="PF25809">
    <property type="entry name" value="STEEP1"/>
    <property type="match status" value="1"/>
</dbReference>
<comment type="similarity">
    <text evidence="1">Belongs to the STEEP1 family.</text>
</comment>
<evidence type="ECO:0000256" key="1">
    <source>
        <dbReference type="ARBA" id="ARBA00024205"/>
    </source>
</evidence>
<dbReference type="VEuPathDB" id="FungiDB:BCV72DRAFT_308208"/>
<dbReference type="AlphaFoldDB" id="A0A0A1MTH0"/>
<dbReference type="GO" id="GO:0090158">
    <property type="term" value="P:endoplasmic reticulum membrane organization"/>
    <property type="evidence" value="ECO:0007669"/>
    <property type="project" value="TreeGrafter"/>
</dbReference>
<dbReference type="GO" id="GO:0006888">
    <property type="term" value="P:endoplasmic reticulum to Golgi vesicle-mediated transport"/>
    <property type="evidence" value="ECO:0007669"/>
    <property type="project" value="TreeGrafter"/>
</dbReference>
<proteinExistence type="inferred from homology"/>
<evidence type="ECO:0000259" key="2">
    <source>
        <dbReference type="Pfam" id="PF25809"/>
    </source>
</evidence>
<dbReference type="InterPro" id="IPR029704">
    <property type="entry name" value="STEEP-like"/>
</dbReference>
<feature type="domain" description="STEEP1" evidence="2">
    <location>
        <begin position="22"/>
        <end position="129"/>
    </location>
</feature>
<sequence length="144" mass="16469">MPKIISSSVVSSSYNAPQQQEQPSKTLYVYYCLCSEFILVIDADLRQLPTRRTDNAIIVSNIRRTYKLSAEAGDCVLLKRRNGYEKQYRYQCPRCELTVAYEMNEHRKSGPYTYILEGALTDIQGKVPANAILDIEHNVNVIQT</sequence>
<dbReference type="InterPro" id="IPR057965">
    <property type="entry name" value="STEEP1_dom"/>
</dbReference>
<dbReference type="Proteomes" id="UP000242381">
    <property type="component" value="Unassembled WGS sequence"/>
</dbReference>
<dbReference type="GO" id="GO:0005737">
    <property type="term" value="C:cytoplasm"/>
    <property type="evidence" value="ECO:0007669"/>
    <property type="project" value="GOC"/>
</dbReference>
<organism evidence="3 4">
    <name type="scientific">Rhizopus microsporus</name>
    <dbReference type="NCBI Taxonomy" id="58291"/>
    <lineage>
        <taxon>Eukaryota</taxon>
        <taxon>Fungi</taxon>
        <taxon>Fungi incertae sedis</taxon>
        <taxon>Mucoromycota</taxon>
        <taxon>Mucoromycotina</taxon>
        <taxon>Mucoromycetes</taxon>
        <taxon>Mucorales</taxon>
        <taxon>Mucorineae</taxon>
        <taxon>Rhizopodaceae</taxon>
        <taxon>Rhizopus</taxon>
    </lineage>
</organism>
<accession>A0A0A1MTH0</accession>